<feature type="compositionally biased region" description="Basic residues" evidence="1">
    <location>
        <begin position="65"/>
        <end position="74"/>
    </location>
</feature>
<name>A0A1I5X6I3_9BACI</name>
<evidence type="ECO:0000313" key="2">
    <source>
        <dbReference type="EMBL" id="SFQ27554.1"/>
    </source>
</evidence>
<organism evidence="2 3">
    <name type="scientific">Salibacterium halotolerans</name>
    <dbReference type="NCBI Taxonomy" id="1884432"/>
    <lineage>
        <taxon>Bacteria</taxon>
        <taxon>Bacillati</taxon>
        <taxon>Bacillota</taxon>
        <taxon>Bacilli</taxon>
        <taxon>Bacillales</taxon>
        <taxon>Bacillaceae</taxon>
    </lineage>
</organism>
<proteinExistence type="predicted"/>
<gene>
    <name evidence="2" type="ORF">SAMN05518683_12527</name>
</gene>
<keyword evidence="3" id="KW-1185">Reference proteome</keyword>
<sequence>MNTHTRREWAPVSLLDRARLNGRMNIHNKKMINSVCVKTDGNVMAHAETNTNYNGRGGENVGKNISKRRKAAEG</sequence>
<dbReference type="AlphaFoldDB" id="A0A1I5X6I3"/>
<evidence type="ECO:0000313" key="3">
    <source>
        <dbReference type="Proteomes" id="UP000198892"/>
    </source>
</evidence>
<dbReference type="STRING" id="1884432.SAMN05518683_12527"/>
<reference evidence="3" key="1">
    <citation type="submission" date="2016-10" db="EMBL/GenBank/DDBJ databases">
        <authorList>
            <person name="Varghese N."/>
            <person name="Submissions S."/>
        </authorList>
    </citation>
    <scope>NUCLEOTIDE SEQUENCE [LARGE SCALE GENOMIC DNA]</scope>
    <source>
        <strain evidence="3">S7</strain>
    </source>
</reference>
<feature type="region of interest" description="Disordered" evidence="1">
    <location>
        <begin position="48"/>
        <end position="74"/>
    </location>
</feature>
<evidence type="ECO:0000256" key="1">
    <source>
        <dbReference type="SAM" id="MobiDB-lite"/>
    </source>
</evidence>
<dbReference type="EMBL" id="FOXD01000025">
    <property type="protein sequence ID" value="SFQ27554.1"/>
    <property type="molecule type" value="Genomic_DNA"/>
</dbReference>
<protein>
    <submittedName>
        <fullName evidence="2">Uncharacterized protein</fullName>
    </submittedName>
</protein>
<accession>A0A1I5X6I3</accession>
<dbReference type="Proteomes" id="UP000198892">
    <property type="component" value="Unassembled WGS sequence"/>
</dbReference>